<dbReference type="GeneID" id="16073494"/>
<evidence type="ECO:0000313" key="3">
    <source>
        <dbReference type="Proteomes" id="UP000007799"/>
    </source>
</evidence>
<organism evidence="3">
    <name type="scientific">Salpingoeca rosetta (strain ATCC 50818 / BSB-021)</name>
    <dbReference type="NCBI Taxonomy" id="946362"/>
    <lineage>
        <taxon>Eukaryota</taxon>
        <taxon>Choanoflagellata</taxon>
        <taxon>Craspedida</taxon>
        <taxon>Salpingoecidae</taxon>
        <taxon>Salpingoeca</taxon>
    </lineage>
</organism>
<reference evidence="2" key="1">
    <citation type="submission" date="2009-08" db="EMBL/GenBank/DDBJ databases">
        <title>Annotation of Salpingoeca rosetta.</title>
        <authorList>
            <consortium name="The Broad Institute Genome Sequencing Platform"/>
            <person name="Russ C."/>
            <person name="Cuomo C."/>
            <person name="Burger G."/>
            <person name="Gray M.W."/>
            <person name="Holland P.W.H."/>
            <person name="King N."/>
            <person name="Lang F.B.F."/>
            <person name="Roger A.J."/>
            <person name="Ruiz-Trillo I."/>
            <person name="Young S.K."/>
            <person name="Zeng Q."/>
            <person name="Gargeya S."/>
            <person name="Alvarado L."/>
            <person name="Berlin A."/>
            <person name="Chapman S.B."/>
            <person name="Chen Z."/>
            <person name="Freedman E."/>
            <person name="Gellesch M."/>
            <person name="Goldberg J."/>
            <person name="Griggs A."/>
            <person name="Gujja S."/>
            <person name="Heilman E."/>
            <person name="Heiman D."/>
            <person name="Howarth C."/>
            <person name="Mehta T."/>
            <person name="Neiman D."/>
            <person name="Pearson M."/>
            <person name="Roberts A."/>
            <person name="Saif S."/>
            <person name="Shea T."/>
            <person name="Shenoy N."/>
            <person name="Sisk P."/>
            <person name="Stolte C."/>
            <person name="Sykes S."/>
            <person name="White J."/>
            <person name="Yandava C."/>
            <person name="Haas B."/>
            <person name="Nusbaum C."/>
            <person name="Birren B."/>
        </authorList>
    </citation>
    <scope>NUCLEOTIDE SEQUENCE [LARGE SCALE GENOMIC DNA]</scope>
    <source>
        <strain evidence="2">ATCC 50818</strain>
    </source>
</reference>
<name>F2UDG9_SALR5</name>
<evidence type="ECO:0000256" key="1">
    <source>
        <dbReference type="SAM" id="MobiDB-lite"/>
    </source>
</evidence>
<sequence length="161" mass="17476">MDSPRLHMCKGAHLHMYVIATETLRRVATARRVLARNGSRRALLFLHHFASGCSGRLMRPVLDALIHITVHITHVSSYASTSPQPRRTTATPCSRSSPPVPGVPPQVVSLHGGALPWSNVHVAVWSSCNVCEDATNATVSTKVRVGQQPPHAALFQRVRAA</sequence>
<dbReference type="EMBL" id="GL832969">
    <property type="protein sequence ID" value="EGD74664.1"/>
    <property type="molecule type" value="Genomic_DNA"/>
</dbReference>
<dbReference type="AlphaFoldDB" id="F2UDG9"/>
<feature type="region of interest" description="Disordered" evidence="1">
    <location>
        <begin position="78"/>
        <end position="101"/>
    </location>
</feature>
<proteinExistence type="predicted"/>
<keyword evidence="3" id="KW-1185">Reference proteome</keyword>
<dbReference type="InParanoid" id="F2UDG9"/>
<dbReference type="Proteomes" id="UP000007799">
    <property type="component" value="Unassembled WGS sequence"/>
</dbReference>
<feature type="compositionally biased region" description="Polar residues" evidence="1">
    <location>
        <begin position="78"/>
        <end position="91"/>
    </location>
</feature>
<protein>
    <submittedName>
        <fullName evidence="2">Uncharacterized protein</fullName>
    </submittedName>
</protein>
<evidence type="ECO:0000313" key="2">
    <source>
        <dbReference type="EMBL" id="EGD74664.1"/>
    </source>
</evidence>
<gene>
    <name evidence="2" type="ORF">PTSG_06028</name>
</gene>
<accession>F2UDG9</accession>
<dbReference type="RefSeq" id="XP_004992921.1">
    <property type="nucleotide sequence ID" value="XM_004992864.1"/>
</dbReference>
<dbReference type="KEGG" id="sre:PTSG_06028"/>